<keyword evidence="1" id="KW-0802">TPR repeat</keyword>
<protein>
    <submittedName>
        <fullName evidence="2">TTC28 protein</fullName>
    </submittedName>
</protein>
<dbReference type="PANTHER" id="PTHR10098:SF106">
    <property type="entry name" value="TETRATRICOPEPTIDE REPEAT PROTEIN 28-LIKE PROTEIN"/>
    <property type="match status" value="1"/>
</dbReference>
<evidence type="ECO:0000313" key="2">
    <source>
        <dbReference type="EMBL" id="CAH1272753.1"/>
    </source>
</evidence>
<dbReference type="Gene3D" id="1.25.40.10">
    <property type="entry name" value="Tetratricopeptide repeat domain"/>
    <property type="match status" value="2"/>
</dbReference>
<gene>
    <name evidence="2" type="primary">TTC28</name>
    <name evidence="2" type="ORF">BLAG_LOCUS24313</name>
</gene>
<dbReference type="SUPFAM" id="SSF48452">
    <property type="entry name" value="TPR-like"/>
    <property type="match status" value="2"/>
</dbReference>
<dbReference type="PROSITE" id="PS50005">
    <property type="entry name" value="TPR"/>
    <property type="match status" value="2"/>
</dbReference>
<proteinExistence type="predicted"/>
<dbReference type="Pfam" id="PF13424">
    <property type="entry name" value="TPR_12"/>
    <property type="match status" value="3"/>
</dbReference>
<feature type="repeat" description="TPR" evidence="1">
    <location>
        <begin position="49"/>
        <end position="82"/>
    </location>
</feature>
<evidence type="ECO:0000256" key="1">
    <source>
        <dbReference type="PROSITE-ProRule" id="PRU00339"/>
    </source>
</evidence>
<dbReference type="EMBL" id="OV696693">
    <property type="protein sequence ID" value="CAH1272753.1"/>
    <property type="molecule type" value="Genomic_DNA"/>
</dbReference>
<reference evidence="2" key="1">
    <citation type="submission" date="2022-01" db="EMBL/GenBank/DDBJ databases">
        <authorList>
            <person name="Braso-Vives M."/>
        </authorList>
    </citation>
    <scope>NUCLEOTIDE SEQUENCE</scope>
</reference>
<dbReference type="PANTHER" id="PTHR10098">
    <property type="entry name" value="RAPSYN-RELATED"/>
    <property type="match status" value="1"/>
</dbReference>
<dbReference type="InterPro" id="IPR011990">
    <property type="entry name" value="TPR-like_helical_dom_sf"/>
</dbReference>
<dbReference type="AlphaFoldDB" id="A0A8K0F0B2"/>
<sequence length="397" mass="44845">MLVDNKIIEDGNLGFLIKVLRSLGKGKLADEAEQHLALARQLGDRHQEGLAYNKLGRAHYAMGEYEAALKLDQKDLKIRQETGDKANLLTSYKNLAASYKALGKPDLAISHYQSAMAIAMETGNKTEQMDIYLSLGELHREQLHEPQASLTFYTDMLALAKDLERKDRERQAYNRLGLACEDMEDNKAALEWREKHLQMSQEDGDKTEQIVAQQNVAGSYKALGKPDLARSHYQSAMTVAMETGNKTEQIDINRDLGDLHRVQLHEPQVAQSYYTEMLALAKDMERKDRERQAYIRLGLACEDREDYEAALEWHEKHLQMSQEDGDKTKQLTAHKNVAGPYKALGKPDLARSHYQSRPPLIGLRHCGGTATANFYGTVAFLSPILICTLTDVRRICV</sequence>
<name>A0A8K0F0B2_BRALA</name>
<feature type="repeat" description="TPR" evidence="1">
    <location>
        <begin position="291"/>
        <end position="324"/>
    </location>
</feature>
<keyword evidence="3" id="KW-1185">Reference proteome</keyword>
<dbReference type="SMART" id="SM00028">
    <property type="entry name" value="TPR"/>
    <property type="match status" value="5"/>
</dbReference>
<dbReference type="OrthoDB" id="10040854at2759"/>
<dbReference type="Proteomes" id="UP000838412">
    <property type="component" value="Chromosome 8"/>
</dbReference>
<dbReference type="InterPro" id="IPR019734">
    <property type="entry name" value="TPR_rpt"/>
</dbReference>
<accession>A0A8K0F0B2</accession>
<evidence type="ECO:0000313" key="3">
    <source>
        <dbReference type="Proteomes" id="UP000838412"/>
    </source>
</evidence>
<organism evidence="2 3">
    <name type="scientific">Branchiostoma lanceolatum</name>
    <name type="common">Common lancelet</name>
    <name type="synonym">Amphioxus lanceolatum</name>
    <dbReference type="NCBI Taxonomy" id="7740"/>
    <lineage>
        <taxon>Eukaryota</taxon>
        <taxon>Metazoa</taxon>
        <taxon>Chordata</taxon>
        <taxon>Cephalochordata</taxon>
        <taxon>Leptocardii</taxon>
        <taxon>Amphioxiformes</taxon>
        <taxon>Branchiostomatidae</taxon>
        <taxon>Branchiostoma</taxon>
    </lineage>
</organism>